<dbReference type="Gene3D" id="3.40.1710.10">
    <property type="entry name" value="abc type-2 transporter like domain"/>
    <property type="match status" value="1"/>
</dbReference>
<feature type="transmembrane region" description="Helical" evidence="8">
    <location>
        <begin position="340"/>
        <end position="359"/>
    </location>
</feature>
<dbReference type="RefSeq" id="WP_090660376.1">
    <property type="nucleotide sequence ID" value="NZ_FOXQ01000010.1"/>
</dbReference>
<dbReference type="PANTHER" id="PTHR30294:SF38">
    <property type="entry name" value="TRANSPORT PERMEASE PROTEIN"/>
    <property type="match status" value="1"/>
</dbReference>
<keyword evidence="11" id="KW-1185">Reference proteome</keyword>
<evidence type="ECO:0000256" key="5">
    <source>
        <dbReference type="ARBA" id="ARBA00022692"/>
    </source>
</evidence>
<reference evidence="10 11" key="1">
    <citation type="submission" date="2016-10" db="EMBL/GenBank/DDBJ databases">
        <authorList>
            <person name="de Groot N.N."/>
        </authorList>
    </citation>
    <scope>NUCLEOTIDE SEQUENCE [LARGE SCALE GENOMIC DNA]</scope>
    <source>
        <strain evidence="10 11">DSM 28286</strain>
    </source>
</reference>
<dbReference type="STRING" id="1465490.SAMN05444277_11024"/>
<evidence type="ECO:0000313" key="10">
    <source>
        <dbReference type="EMBL" id="SFQ36922.1"/>
    </source>
</evidence>
<feature type="transmembrane region" description="Helical" evidence="8">
    <location>
        <begin position="310"/>
        <end position="333"/>
    </location>
</feature>
<evidence type="ECO:0000256" key="4">
    <source>
        <dbReference type="ARBA" id="ARBA00022475"/>
    </source>
</evidence>
<evidence type="ECO:0000256" key="3">
    <source>
        <dbReference type="ARBA" id="ARBA00022448"/>
    </source>
</evidence>
<accession>A0A1I5XY65</accession>
<comment type="subcellular location">
    <subcellularLocation>
        <location evidence="1">Cell membrane</location>
        <topology evidence="1">Multi-pass membrane protein</topology>
    </subcellularLocation>
</comment>
<protein>
    <submittedName>
        <fullName evidence="10">ABC-2 type transport system permease protein</fullName>
    </submittedName>
</protein>
<keyword evidence="5 8" id="KW-0812">Transmembrane</keyword>
<evidence type="ECO:0000256" key="6">
    <source>
        <dbReference type="ARBA" id="ARBA00022989"/>
    </source>
</evidence>
<feature type="transmembrane region" description="Helical" evidence="8">
    <location>
        <begin position="274"/>
        <end position="298"/>
    </location>
</feature>
<dbReference type="InterPro" id="IPR051449">
    <property type="entry name" value="ABC-2_transporter_component"/>
</dbReference>
<gene>
    <name evidence="10" type="ORF">SAMN05444277_11024</name>
</gene>
<name>A0A1I5XY65_9BACT</name>
<evidence type="ECO:0000256" key="1">
    <source>
        <dbReference type="ARBA" id="ARBA00004651"/>
    </source>
</evidence>
<evidence type="ECO:0000256" key="2">
    <source>
        <dbReference type="ARBA" id="ARBA00007783"/>
    </source>
</evidence>
<keyword evidence="6 8" id="KW-1133">Transmembrane helix</keyword>
<dbReference type="Proteomes" id="UP000199031">
    <property type="component" value="Unassembled WGS sequence"/>
</dbReference>
<feature type="transmembrane region" description="Helical" evidence="8">
    <location>
        <begin position="227"/>
        <end position="247"/>
    </location>
</feature>
<feature type="transmembrane region" description="Helical" evidence="8">
    <location>
        <begin position="397"/>
        <end position="419"/>
    </location>
</feature>
<dbReference type="InterPro" id="IPR013525">
    <property type="entry name" value="ABC2_TM"/>
</dbReference>
<dbReference type="AlphaFoldDB" id="A0A1I5XY65"/>
<keyword evidence="7 8" id="KW-0472">Membrane</keyword>
<dbReference type="EMBL" id="FOXQ01000010">
    <property type="protein sequence ID" value="SFQ36922.1"/>
    <property type="molecule type" value="Genomic_DNA"/>
</dbReference>
<dbReference type="GO" id="GO:0005886">
    <property type="term" value="C:plasma membrane"/>
    <property type="evidence" value="ECO:0007669"/>
    <property type="project" value="UniProtKB-SubCell"/>
</dbReference>
<dbReference type="GO" id="GO:0140359">
    <property type="term" value="F:ABC-type transporter activity"/>
    <property type="evidence" value="ECO:0007669"/>
    <property type="project" value="InterPro"/>
</dbReference>
<organism evidence="10 11">
    <name type="scientific">Parafilimonas terrae</name>
    <dbReference type="NCBI Taxonomy" id="1465490"/>
    <lineage>
        <taxon>Bacteria</taxon>
        <taxon>Pseudomonadati</taxon>
        <taxon>Bacteroidota</taxon>
        <taxon>Chitinophagia</taxon>
        <taxon>Chitinophagales</taxon>
        <taxon>Chitinophagaceae</taxon>
        <taxon>Parafilimonas</taxon>
    </lineage>
</organism>
<dbReference type="Pfam" id="PF12698">
    <property type="entry name" value="ABC2_membrane_3"/>
    <property type="match status" value="1"/>
</dbReference>
<comment type="similarity">
    <text evidence="2">Belongs to the ABC-2 integral membrane protein family.</text>
</comment>
<proteinExistence type="inferred from homology"/>
<evidence type="ECO:0000259" key="9">
    <source>
        <dbReference type="PROSITE" id="PS51012"/>
    </source>
</evidence>
<dbReference type="InterPro" id="IPR047817">
    <property type="entry name" value="ABC2_TM_bact-type"/>
</dbReference>
<keyword evidence="3" id="KW-0813">Transport</keyword>
<dbReference type="PANTHER" id="PTHR30294">
    <property type="entry name" value="MEMBRANE COMPONENT OF ABC TRANSPORTER YHHJ-RELATED"/>
    <property type="match status" value="1"/>
</dbReference>
<feature type="domain" description="ABC transmembrane type-2" evidence="9">
    <location>
        <begin position="189"/>
        <end position="422"/>
    </location>
</feature>
<evidence type="ECO:0000313" key="11">
    <source>
        <dbReference type="Proteomes" id="UP000199031"/>
    </source>
</evidence>
<keyword evidence="4" id="KW-1003">Cell membrane</keyword>
<dbReference type="OrthoDB" id="266913at2"/>
<evidence type="ECO:0000256" key="7">
    <source>
        <dbReference type="ARBA" id="ARBA00023136"/>
    </source>
</evidence>
<feature type="transmembrane region" description="Helical" evidence="8">
    <location>
        <begin position="21"/>
        <end position="38"/>
    </location>
</feature>
<dbReference type="PROSITE" id="PS51012">
    <property type="entry name" value="ABC_TM2"/>
    <property type="match status" value="1"/>
</dbReference>
<evidence type="ECO:0000256" key="8">
    <source>
        <dbReference type="SAM" id="Phobius"/>
    </source>
</evidence>
<sequence>MKLWATIQKDIRILFRDKTGLLLMFAMPVLLVLVVTGIQNNSFDVTHKSTLSIIVWNKDTGSISREFVDALDSTGLFHLSFYRNINEEKLRNDILKKNMAGSIIINNGFSQQILATSKQTAGRALQSFGLESDTTGTAFSTNKNHLKFYYNPALQQSLKASVEGSVLSALQIIQSQEVLKQLYFAINEAPLPDSLKKQLLKSDIGLEAIPLTSNGQATNLNATQHNVPSWTIFAMFFIVMSLGASIVREKLSGAFIRLRTLPTNYYISLLSKQITYLTVTFIQAVLIFTIGALVFPLIGLPALQLPGDIGGLILVTLACGWCAVSYALCVGVFAKTQEQASAFGAVSIIILSLIGGLMVPDFIMPQGFKSLSSLSPLHWCLQAYYGLFLQNGKLGNVAMYILFIIIIAVVLQLIVLLQLKRKRFI</sequence>